<sequence>MRKSAVLLTAAAALLSLTCDEWNYSTLVLTAQVAKTLNPESNSATVLLAKTTVANLLHDDWMETPEPGDSLFSPDLFPVKVTPVSGATVTLNSVPIPANPVPGVYFLPAADLQHLARYDLDITTADGKRVTAHGFLPDSFSILAPLEGDSFGPGPVGAVWTRSDSAQTYLVGITPADSSSPAQGWADSRTDTACTIPAAAFQDTLGNFIPGDYVFSIAAVNGGWNKSGLDLFLSGGNVSGALGVFGCAVHPRPVLIRVR</sequence>
<name>A0A7C4CCY8_UNCW3</name>
<keyword evidence="1" id="KW-0732">Signal</keyword>
<dbReference type="AlphaFoldDB" id="A0A7C4CCY8"/>
<evidence type="ECO:0000256" key="1">
    <source>
        <dbReference type="SAM" id="SignalP"/>
    </source>
</evidence>
<evidence type="ECO:0000313" key="2">
    <source>
        <dbReference type="EMBL" id="HGK27729.1"/>
    </source>
</evidence>
<protein>
    <recommendedName>
        <fullName evidence="3">DUF4382 domain-containing protein</fullName>
    </recommendedName>
</protein>
<dbReference type="EMBL" id="DSUT01000038">
    <property type="protein sequence ID" value="HGK27729.1"/>
    <property type="molecule type" value="Genomic_DNA"/>
</dbReference>
<reference evidence="2" key="1">
    <citation type="journal article" date="2020" name="mSystems">
        <title>Genome- and Community-Level Interaction Insights into Carbon Utilization and Element Cycling Functions of Hydrothermarchaeota in Hydrothermal Sediment.</title>
        <authorList>
            <person name="Zhou Z."/>
            <person name="Liu Y."/>
            <person name="Xu W."/>
            <person name="Pan J."/>
            <person name="Luo Z.H."/>
            <person name="Li M."/>
        </authorList>
    </citation>
    <scope>NUCLEOTIDE SEQUENCE [LARGE SCALE GENOMIC DNA]</scope>
    <source>
        <strain evidence="2">SpSt-488</strain>
    </source>
</reference>
<evidence type="ECO:0008006" key="3">
    <source>
        <dbReference type="Google" id="ProtNLM"/>
    </source>
</evidence>
<accession>A0A7C4CCY8</accession>
<proteinExistence type="predicted"/>
<gene>
    <name evidence="2" type="ORF">ENS41_02100</name>
</gene>
<comment type="caution">
    <text evidence="2">The sequence shown here is derived from an EMBL/GenBank/DDBJ whole genome shotgun (WGS) entry which is preliminary data.</text>
</comment>
<organism evidence="2">
    <name type="scientific">candidate division WOR-3 bacterium</name>
    <dbReference type="NCBI Taxonomy" id="2052148"/>
    <lineage>
        <taxon>Bacteria</taxon>
        <taxon>Bacteria division WOR-3</taxon>
    </lineage>
</organism>
<feature type="chain" id="PRO_5028114184" description="DUF4382 domain-containing protein" evidence="1">
    <location>
        <begin position="19"/>
        <end position="259"/>
    </location>
</feature>
<feature type="signal peptide" evidence="1">
    <location>
        <begin position="1"/>
        <end position="18"/>
    </location>
</feature>